<dbReference type="EMBL" id="CP072842">
    <property type="protein sequence ID" value="QTV05210.1"/>
    <property type="molecule type" value="Genomic_DNA"/>
</dbReference>
<gene>
    <name evidence="3" type="ORF">J9309_10535</name>
</gene>
<keyword evidence="1" id="KW-0472">Membrane</keyword>
<dbReference type="RefSeq" id="WP_230475838.1">
    <property type="nucleotide sequence ID" value="NZ_CP072842.1"/>
</dbReference>
<dbReference type="Proteomes" id="UP000672011">
    <property type="component" value="Chromosome"/>
</dbReference>
<dbReference type="PANTHER" id="PTHR34220">
    <property type="entry name" value="SENSOR HISTIDINE KINASE YPDA"/>
    <property type="match status" value="1"/>
</dbReference>
<protein>
    <submittedName>
        <fullName evidence="3">Histidine kinase</fullName>
    </submittedName>
</protein>
<keyword evidence="4" id="KW-1185">Reference proteome</keyword>
<dbReference type="GO" id="GO:0016301">
    <property type="term" value="F:kinase activity"/>
    <property type="evidence" value="ECO:0007669"/>
    <property type="project" value="UniProtKB-KW"/>
</dbReference>
<sequence>MFKYDGNVLEKIDQIRKNGVFNIQLDSYNRIWYQDFNGKIYYIENNVIKTLPETTSKGFIEYIISNDIIYVIEQDFISYFSLKDLKKKSILKEPTNGVVEVFEFNGRFGIIFKEVVKLFDKNNVNIIKIDPQFKKNIENPITTTLKGKLYLFDKHNSKVFYTFDGKKLVQHKIDFPFEFKQNITSFDNEIWLSTTSGIVKYNIIRKNTEVYFPKKNISQIFKDKHNHYWISTLNEGILFVESFKTKVFDLKSIPTLLSKNRDNLIISTEDEKIFSSDNDQYKLIHSFTSNHGFLMNKFDESENRILATSSTFKWIDPDEIYENYIAVKDLTKISKNNYAFAGSIRSGLVTNDPEIHRKNQAQYPKADELIQNGLYFTYILSELNSRSVLYLPKSNLLYFATNYGLITVKNDIYSEIKDSNGKSIYLKDLYAFQDFIIGLTNDDVIVKLNETNQISNFVLPSYIKNATVEKIKVLDNLLFIFTSNAVYEYDLIHNSSSKMINLTPTFKATDVERIGSYLYFATTLGILKKNKYNFTSNFHPWLDIDKIIINSKEIDLPIIKELHHNENNIDIHFKVISKTPNEVYNIYYKINNSNWIKKDHKSRIINLSSLAPGNYNVKILIEGDYKSVISKEINFTIDKPFWVKFWFNALLISSIIAFIFYYTRIRIKKIKEINQSNIDQINLKNELNIQKLKSIKSQMNPHFFFNALNTIQSYILTEDKKLALFYLSKFSKLTRKILKLSEKDFISLKEEIETNEIYLDIEKARFDDNFEYKIEIKNDVETHLWKFPSLLLQPIIENAIKHGLLHKNGDKKIEIIIDQNETHLIIHIIDNGVGRITSEKINKSRQNHESFATKAIENRVNILNQSYHLDLSITYIDLYNQKNEPSGTQVDIKLLKITYESDNN</sequence>
<evidence type="ECO:0000256" key="1">
    <source>
        <dbReference type="SAM" id="Phobius"/>
    </source>
</evidence>
<organism evidence="3 4">
    <name type="scientific">Faecalibacter bovis</name>
    <dbReference type="NCBI Taxonomy" id="2898187"/>
    <lineage>
        <taxon>Bacteria</taxon>
        <taxon>Pseudomonadati</taxon>
        <taxon>Bacteroidota</taxon>
        <taxon>Flavobacteriia</taxon>
        <taxon>Flavobacteriales</taxon>
        <taxon>Weeksellaceae</taxon>
        <taxon>Faecalibacter</taxon>
    </lineage>
</organism>
<proteinExistence type="predicted"/>
<dbReference type="Pfam" id="PF06580">
    <property type="entry name" value="His_kinase"/>
    <property type="match status" value="1"/>
</dbReference>
<feature type="transmembrane region" description="Helical" evidence="1">
    <location>
        <begin position="641"/>
        <end position="662"/>
    </location>
</feature>
<accession>A0ABX7XBG2</accession>
<dbReference type="InterPro" id="IPR050640">
    <property type="entry name" value="Bact_2-comp_sensor_kinase"/>
</dbReference>
<evidence type="ECO:0000259" key="2">
    <source>
        <dbReference type="Pfam" id="PF06580"/>
    </source>
</evidence>
<keyword evidence="3" id="KW-0808">Transferase</keyword>
<evidence type="ECO:0000313" key="4">
    <source>
        <dbReference type="Proteomes" id="UP000672011"/>
    </source>
</evidence>
<reference evidence="3 4" key="1">
    <citation type="journal article" date="2021" name="Int. J. Syst. Evol. Microbiol.">
        <title>Faecalibacter bovis sp. nov., isolated from cow faeces.</title>
        <authorList>
            <person name="Li F."/>
            <person name="Zhao W."/>
            <person name="Hong Q."/>
            <person name="Shao Q."/>
            <person name="Song J."/>
            <person name="Yang S."/>
        </authorList>
    </citation>
    <scope>NUCLEOTIDE SEQUENCE [LARGE SCALE GENOMIC DNA]</scope>
    <source>
        <strain evidence="3 4">ZY171143</strain>
    </source>
</reference>
<dbReference type="SUPFAM" id="SSF55874">
    <property type="entry name" value="ATPase domain of HSP90 chaperone/DNA topoisomerase II/histidine kinase"/>
    <property type="match status" value="1"/>
</dbReference>
<keyword evidence="1" id="KW-0812">Transmembrane</keyword>
<dbReference type="InterPro" id="IPR010559">
    <property type="entry name" value="Sig_transdc_His_kin_internal"/>
</dbReference>
<dbReference type="InterPro" id="IPR036890">
    <property type="entry name" value="HATPase_C_sf"/>
</dbReference>
<dbReference type="Gene3D" id="2.130.10.10">
    <property type="entry name" value="YVTN repeat-like/Quinoprotein amine dehydrogenase"/>
    <property type="match status" value="1"/>
</dbReference>
<dbReference type="Gene3D" id="2.60.40.10">
    <property type="entry name" value="Immunoglobulins"/>
    <property type="match status" value="1"/>
</dbReference>
<evidence type="ECO:0000313" key="3">
    <source>
        <dbReference type="EMBL" id="QTV05210.1"/>
    </source>
</evidence>
<keyword evidence="1" id="KW-1133">Transmembrane helix</keyword>
<dbReference type="InterPro" id="IPR013783">
    <property type="entry name" value="Ig-like_fold"/>
</dbReference>
<reference evidence="4" key="2">
    <citation type="submission" date="2021-04" db="EMBL/GenBank/DDBJ databases">
        <title>Taxonomy of Flavobacteriaceae bacterium ZY171143.</title>
        <authorList>
            <person name="Li F."/>
        </authorList>
    </citation>
    <scope>NUCLEOTIDE SEQUENCE [LARGE SCALE GENOMIC DNA]</scope>
    <source>
        <strain evidence="4">ZY171143</strain>
    </source>
</reference>
<dbReference type="Gene3D" id="3.30.565.10">
    <property type="entry name" value="Histidine kinase-like ATPase, C-terminal domain"/>
    <property type="match status" value="1"/>
</dbReference>
<dbReference type="InterPro" id="IPR015943">
    <property type="entry name" value="WD40/YVTN_repeat-like_dom_sf"/>
</dbReference>
<dbReference type="PANTHER" id="PTHR34220:SF7">
    <property type="entry name" value="SENSOR HISTIDINE KINASE YPDA"/>
    <property type="match status" value="1"/>
</dbReference>
<keyword evidence="3" id="KW-0418">Kinase</keyword>
<feature type="domain" description="Signal transduction histidine kinase internal region" evidence="2">
    <location>
        <begin position="691"/>
        <end position="770"/>
    </location>
</feature>
<name>A0ABX7XBG2_9FLAO</name>